<reference evidence="5 7" key="1">
    <citation type="submission" date="2015-11" db="EMBL/GenBank/DDBJ databases">
        <title>Genomic analysis of 38 Legionella species identifies large and diverse effector repertoires.</title>
        <authorList>
            <person name="Burstein D."/>
            <person name="Amaro F."/>
            <person name="Zusman T."/>
            <person name="Lifshitz Z."/>
            <person name="Cohen O."/>
            <person name="Gilbert J.A."/>
            <person name="Pupko T."/>
            <person name="Shuman H.A."/>
            <person name="Segal G."/>
        </authorList>
    </citation>
    <scope>NUCLEOTIDE SEQUENCE [LARGE SCALE GENOMIC DNA]</scope>
    <source>
        <strain evidence="5 7">WO-44C</strain>
    </source>
</reference>
<dbReference type="RefSeq" id="WP_058444643.1">
    <property type="nucleotide sequence ID" value="NZ_CAAAHT010000008.1"/>
</dbReference>
<dbReference type="GO" id="GO:0047200">
    <property type="term" value="F:tetrahydrodipicolinate N-acetyltransferase activity"/>
    <property type="evidence" value="ECO:0007669"/>
    <property type="project" value="UniProtKB-EC"/>
</dbReference>
<dbReference type="InterPro" id="IPR050179">
    <property type="entry name" value="Trans_hexapeptide_repeat"/>
</dbReference>
<dbReference type="EC" id="2.3.1.89" evidence="6"/>
<feature type="active site" description="Proton acceptor" evidence="2">
    <location>
        <position position="147"/>
    </location>
</feature>
<name>A0A0W0U211_9GAMM</name>
<feature type="binding site" evidence="3">
    <location>
        <position position="156"/>
    </location>
    <ligand>
        <name>acetyl-CoA</name>
        <dbReference type="ChEBI" id="CHEBI:57288"/>
    </ligand>
</feature>
<dbReference type="SUPFAM" id="SSF51161">
    <property type="entry name" value="Trimeric LpxA-like enzymes"/>
    <property type="match status" value="1"/>
</dbReference>
<dbReference type="Gene3D" id="3.40.50.20">
    <property type="match status" value="1"/>
</dbReference>
<dbReference type="NCBIfam" id="TIGR03570">
    <property type="entry name" value="NeuD_NnaD"/>
    <property type="match status" value="1"/>
</dbReference>
<dbReference type="Pfam" id="PF17836">
    <property type="entry name" value="PglD_N"/>
    <property type="match status" value="1"/>
</dbReference>
<evidence type="ECO:0000256" key="1">
    <source>
        <dbReference type="ARBA" id="ARBA00007274"/>
    </source>
</evidence>
<dbReference type="Proteomes" id="UP000251942">
    <property type="component" value="Unassembled WGS sequence"/>
</dbReference>
<dbReference type="PANTHER" id="PTHR43300:SF7">
    <property type="entry name" value="UDP-N-ACETYLBACILLOSAMINE N-ACETYLTRANSFERASE"/>
    <property type="match status" value="1"/>
</dbReference>
<dbReference type="EMBL" id="UASS01000018">
    <property type="protein sequence ID" value="SPX61275.1"/>
    <property type="molecule type" value="Genomic_DNA"/>
</dbReference>
<dbReference type="STRING" id="453.Lfee_1069"/>
<evidence type="ECO:0000259" key="4">
    <source>
        <dbReference type="Pfam" id="PF17836"/>
    </source>
</evidence>
<comment type="similarity">
    <text evidence="1">Belongs to the transferase hexapeptide repeat family.</text>
</comment>
<keyword evidence="6" id="KW-0012">Acyltransferase</keyword>
<keyword evidence="5" id="KW-0808">Transferase</keyword>
<dbReference type="Proteomes" id="UP000054698">
    <property type="component" value="Unassembled WGS sequence"/>
</dbReference>
<keyword evidence="7" id="KW-1185">Reference proteome</keyword>
<evidence type="ECO:0000313" key="5">
    <source>
        <dbReference type="EMBL" id="KTD01465.1"/>
    </source>
</evidence>
<proteinExistence type="inferred from homology"/>
<dbReference type="InterPro" id="IPR011004">
    <property type="entry name" value="Trimer_LpxA-like_sf"/>
</dbReference>
<evidence type="ECO:0000256" key="3">
    <source>
        <dbReference type="PIRSR" id="PIRSR620019-2"/>
    </source>
</evidence>
<organism evidence="5 7">
    <name type="scientific">Legionella feeleii</name>
    <dbReference type="NCBI Taxonomy" id="453"/>
    <lineage>
        <taxon>Bacteria</taxon>
        <taxon>Pseudomonadati</taxon>
        <taxon>Pseudomonadota</taxon>
        <taxon>Gammaproteobacteria</taxon>
        <taxon>Legionellales</taxon>
        <taxon>Legionellaceae</taxon>
        <taxon>Legionella</taxon>
    </lineage>
</organism>
<feature type="domain" description="PglD N-terminal" evidence="4">
    <location>
        <begin position="10"/>
        <end position="92"/>
    </location>
</feature>
<dbReference type="CDD" id="cd03360">
    <property type="entry name" value="LbH_AT_putative"/>
    <property type="match status" value="1"/>
</dbReference>
<protein>
    <submittedName>
        <fullName evidence="5 6">Acetyltransferase</fullName>
        <ecNumber evidence="6">2.3.1.89</ecNumber>
    </submittedName>
</protein>
<dbReference type="PATRIC" id="fig|453.4.peg.1150"/>
<dbReference type="OrthoDB" id="9794407at2"/>
<accession>A0A0W0U211</accession>
<dbReference type="Pfam" id="PF00132">
    <property type="entry name" value="Hexapep"/>
    <property type="match status" value="1"/>
</dbReference>
<dbReference type="EMBL" id="LNYB01000031">
    <property type="protein sequence ID" value="KTD01465.1"/>
    <property type="molecule type" value="Genomic_DNA"/>
</dbReference>
<sequence>MILNKFQRPLILLGAGGHAKVLLSLVRALDLPVLGVCAPELVNQGANFWRDIRVLGTGDDLTEFNPDEVALVNAVGRRVGDTNSRQRIFETLKAKGYYFPALVHPAACVDPDAHLQEGTQIMAGAVVQADARIGNNVIINTRASVDHDCVIEDHVHIAPGAVLCGNVYVGKRAFVASGATLIPGTKVGNDAVVGAGASIVRDVAPGELVLPALIRRTEFSLETYCGDEK</sequence>
<evidence type="ECO:0000256" key="2">
    <source>
        <dbReference type="PIRSR" id="PIRSR620019-1"/>
    </source>
</evidence>
<feature type="binding site" evidence="3">
    <location>
        <position position="80"/>
    </location>
    <ligand>
        <name>substrate</name>
    </ligand>
</feature>
<dbReference type="InterPro" id="IPR001451">
    <property type="entry name" value="Hexapep"/>
</dbReference>
<feature type="site" description="Increases basicity of active site His" evidence="2">
    <location>
        <position position="148"/>
    </location>
</feature>
<dbReference type="PANTHER" id="PTHR43300">
    <property type="entry name" value="ACETYLTRANSFERASE"/>
    <property type="match status" value="1"/>
</dbReference>
<dbReference type="Gene3D" id="2.160.10.10">
    <property type="entry name" value="Hexapeptide repeat proteins"/>
    <property type="match status" value="1"/>
</dbReference>
<dbReference type="InterPro" id="IPR020019">
    <property type="entry name" value="AcTrfase_PglD-like"/>
</dbReference>
<reference evidence="6 8" key="2">
    <citation type="submission" date="2018-06" db="EMBL/GenBank/DDBJ databases">
        <authorList>
            <consortium name="Pathogen Informatics"/>
            <person name="Doyle S."/>
        </authorList>
    </citation>
    <scope>NUCLEOTIDE SEQUENCE [LARGE SCALE GENOMIC DNA]</scope>
    <source>
        <strain evidence="6 8">NCTC12022</strain>
    </source>
</reference>
<dbReference type="AlphaFoldDB" id="A0A0W0U211"/>
<evidence type="ECO:0000313" key="8">
    <source>
        <dbReference type="Proteomes" id="UP000251942"/>
    </source>
</evidence>
<evidence type="ECO:0000313" key="6">
    <source>
        <dbReference type="EMBL" id="SPX61275.1"/>
    </source>
</evidence>
<dbReference type="InterPro" id="IPR041561">
    <property type="entry name" value="PglD_N"/>
</dbReference>
<gene>
    <name evidence="6" type="primary">dapH</name>
    <name evidence="5" type="ORF">Lfee_1069</name>
    <name evidence="6" type="ORF">NCTC12022_02015</name>
</gene>
<evidence type="ECO:0000313" key="7">
    <source>
        <dbReference type="Proteomes" id="UP000054698"/>
    </source>
</evidence>